<dbReference type="InterPro" id="IPR018629">
    <property type="entry name" value="XK-rel"/>
</dbReference>
<evidence type="ECO:0000313" key="8">
    <source>
        <dbReference type="EMBL" id="CDW33159.1"/>
    </source>
</evidence>
<keyword evidence="6 7" id="KW-0472">Membrane</keyword>
<accession>A0A0K2U4C6</accession>
<keyword evidence="3" id="KW-1003">Cell membrane</keyword>
<dbReference type="InterPro" id="IPR050895">
    <property type="entry name" value="XK-related_scramblase"/>
</dbReference>
<protein>
    <recommendedName>
        <fullName evidence="7">XK-related protein</fullName>
    </recommendedName>
</protein>
<proteinExistence type="inferred from homology"/>
<evidence type="ECO:0000256" key="6">
    <source>
        <dbReference type="ARBA" id="ARBA00023136"/>
    </source>
</evidence>
<feature type="transmembrane region" description="Helical" evidence="7">
    <location>
        <begin position="577"/>
        <end position="597"/>
    </location>
</feature>
<evidence type="ECO:0000256" key="5">
    <source>
        <dbReference type="ARBA" id="ARBA00022989"/>
    </source>
</evidence>
<feature type="transmembrane region" description="Helical" evidence="7">
    <location>
        <begin position="278"/>
        <end position="301"/>
    </location>
</feature>
<evidence type="ECO:0000256" key="2">
    <source>
        <dbReference type="ARBA" id="ARBA00008789"/>
    </source>
</evidence>
<dbReference type="PANTHER" id="PTHR16024">
    <property type="entry name" value="XK-RELATED PROTEIN"/>
    <property type="match status" value="1"/>
</dbReference>
<organism evidence="8">
    <name type="scientific">Lepeophtheirus salmonis</name>
    <name type="common">Salmon louse</name>
    <name type="synonym">Caligus salmonis</name>
    <dbReference type="NCBI Taxonomy" id="72036"/>
    <lineage>
        <taxon>Eukaryota</taxon>
        <taxon>Metazoa</taxon>
        <taxon>Ecdysozoa</taxon>
        <taxon>Arthropoda</taxon>
        <taxon>Crustacea</taxon>
        <taxon>Multicrustacea</taxon>
        <taxon>Hexanauplia</taxon>
        <taxon>Copepoda</taxon>
        <taxon>Siphonostomatoida</taxon>
        <taxon>Caligidae</taxon>
        <taxon>Lepeophtheirus</taxon>
    </lineage>
</organism>
<evidence type="ECO:0000256" key="3">
    <source>
        <dbReference type="ARBA" id="ARBA00022475"/>
    </source>
</evidence>
<dbReference type="OrthoDB" id="20727at2759"/>
<feature type="transmembrane region" description="Helical" evidence="7">
    <location>
        <begin position="322"/>
        <end position="345"/>
    </location>
</feature>
<reference evidence="8" key="1">
    <citation type="submission" date="2014-05" db="EMBL/GenBank/DDBJ databases">
        <authorList>
            <person name="Chronopoulou M."/>
        </authorList>
    </citation>
    <scope>NUCLEOTIDE SEQUENCE</scope>
    <source>
        <tissue evidence="8">Whole organism</tissue>
    </source>
</reference>
<dbReference type="PANTHER" id="PTHR16024:SF6">
    <property type="entry name" value="XK-RELATED PROTEIN"/>
    <property type="match status" value="1"/>
</dbReference>
<dbReference type="AlphaFoldDB" id="A0A0K2U4C6"/>
<sequence length="662" mass="76742">METNLGEMLSNSSHQGKRDSSLIQLLNSQDDPEITKKIELLLQEGDNYLHHYARANYSQEINRLSVSLNEEGYFVQACMETNHDGNYPAMVAAMNNNKESLLALLTPILAEDVSLLEKFLHHTNNRGHNIMYLVAHHPGSLFVSWSIIMDLEKRYHDNDPIAIKMCLRKHLGSTYEAHTSVELFDTLQREDKRRTKTTFLQSLGSIFILKMIFYTLDVATDVMLVMEYYNGWSNDIKKNSAILFPGQDSCKDHLFIRNNSKLIQLECYPNNLSNKAMFWITLAVIIFPPCLFVFEHLYFGLYSRWFDSKKLSVSIVHKFIKFIINIILWLMWPVVVFFRHFWYLYKYSTNHGDKRISTYGPLLKEARVIGSRTQLIEVCTEASLQPLIQFYLIFITIIHWGSSLKNEISSNIQNNTSIGVVVYSILTLTQKQVLCVLVSVFTLSWSFTVHYRNKKDSTMGVFPSILYFLYTLCFVIARILSFQMFAYYLGPGNFGMAFIGVFLHIVLFSILHFIFSDSLSQIQTGEDYKYNNVVQKVLIVVYDCIFNGFANIYVHNYIEIFNKKDEMETTMSNISTFLRQCIFDVIFILENLAMILLARETLKESFFEIYDIMSLIIGGFSLIAIILKIIFYSCCHIWSDLLVRGDNIRTFRVGTNVKICSC</sequence>
<evidence type="ECO:0000256" key="4">
    <source>
        <dbReference type="ARBA" id="ARBA00022692"/>
    </source>
</evidence>
<evidence type="ECO:0000256" key="7">
    <source>
        <dbReference type="RuleBase" id="RU910716"/>
    </source>
</evidence>
<feature type="transmembrane region" description="Helical" evidence="7">
    <location>
        <begin position="198"/>
        <end position="216"/>
    </location>
</feature>
<feature type="transmembrane region" description="Helical" evidence="7">
    <location>
        <begin position="494"/>
        <end position="516"/>
    </location>
</feature>
<dbReference type="Pfam" id="PF09815">
    <property type="entry name" value="XK-related"/>
    <property type="match status" value="1"/>
</dbReference>
<feature type="transmembrane region" description="Helical" evidence="7">
    <location>
        <begin position="609"/>
        <end position="631"/>
    </location>
</feature>
<feature type="transmembrane region" description="Helical" evidence="7">
    <location>
        <begin position="465"/>
        <end position="488"/>
    </location>
</feature>
<name>A0A0K2U4C6_LEPSM</name>
<keyword evidence="5 7" id="KW-1133">Transmembrane helix</keyword>
<comment type="similarity">
    <text evidence="2 7">Belongs to the XK family.</text>
</comment>
<dbReference type="EMBL" id="HACA01015798">
    <property type="protein sequence ID" value="CDW33159.1"/>
    <property type="molecule type" value="Transcribed_RNA"/>
</dbReference>
<keyword evidence="4 7" id="KW-0812">Transmembrane</keyword>
<comment type="subcellular location">
    <subcellularLocation>
        <location evidence="1">Cell membrane</location>
        <topology evidence="1">Multi-pass membrane protein</topology>
    </subcellularLocation>
    <subcellularLocation>
        <location evidence="7">Membrane</location>
        <topology evidence="7">Multi-pass membrane protein</topology>
    </subcellularLocation>
</comment>
<feature type="transmembrane region" description="Helical" evidence="7">
    <location>
        <begin position="537"/>
        <end position="557"/>
    </location>
</feature>
<feature type="transmembrane region" description="Helical" evidence="7">
    <location>
        <begin position="420"/>
        <end position="445"/>
    </location>
</feature>
<dbReference type="GO" id="GO:0005886">
    <property type="term" value="C:plasma membrane"/>
    <property type="evidence" value="ECO:0007669"/>
    <property type="project" value="UniProtKB-SubCell"/>
</dbReference>
<evidence type="ECO:0000256" key="1">
    <source>
        <dbReference type="ARBA" id="ARBA00004651"/>
    </source>
</evidence>